<accession>A0A7W4LRU3</accession>
<dbReference type="GO" id="GO:0016829">
    <property type="term" value="F:lyase activity"/>
    <property type="evidence" value="ECO:0007669"/>
    <property type="project" value="UniProtKB-KW"/>
</dbReference>
<dbReference type="Pfam" id="PF02719">
    <property type="entry name" value="Polysacc_synt_2"/>
    <property type="match status" value="1"/>
</dbReference>
<dbReference type="SUPFAM" id="SSF51735">
    <property type="entry name" value="NAD(P)-binding Rossmann-fold domains"/>
    <property type="match status" value="1"/>
</dbReference>
<protein>
    <submittedName>
        <fullName evidence="3">UDP-N-acetylglucosamine 4,6-dehydratase (Inverting)</fullName>
        <ecNumber evidence="3">4.2.1.115</ecNumber>
    </submittedName>
</protein>
<dbReference type="RefSeq" id="WP_017417997.1">
    <property type="nucleotide sequence ID" value="NZ_CP035399.1"/>
</dbReference>
<dbReference type="CDD" id="cd05237">
    <property type="entry name" value="UDP_invert_4-6DH_SDR_e"/>
    <property type="match status" value="1"/>
</dbReference>
<proteinExistence type="inferred from homology"/>
<comment type="similarity">
    <text evidence="1">Belongs to the polysaccharide synthase family.</text>
</comment>
<evidence type="ECO:0000256" key="1">
    <source>
        <dbReference type="ARBA" id="ARBA00007430"/>
    </source>
</evidence>
<dbReference type="InterPro" id="IPR051203">
    <property type="entry name" value="Polysaccharide_Synthase-Rel"/>
</dbReference>
<dbReference type="Proteomes" id="UP000587477">
    <property type="component" value="Chromosome"/>
</dbReference>
<name>A0A7W4LRU3_BACVE</name>
<dbReference type="InterPro" id="IPR003869">
    <property type="entry name" value="Polysac_CapD-like"/>
</dbReference>
<organism evidence="3 4">
    <name type="scientific">Bacillus velezensis</name>
    <dbReference type="NCBI Taxonomy" id="492670"/>
    <lineage>
        <taxon>Bacteria</taxon>
        <taxon>Bacillati</taxon>
        <taxon>Bacillota</taxon>
        <taxon>Bacilli</taxon>
        <taxon>Bacillales</taxon>
        <taxon>Bacillaceae</taxon>
        <taxon>Bacillus</taxon>
        <taxon>Bacillus amyloliquefaciens group</taxon>
    </lineage>
</organism>
<dbReference type="Gene3D" id="3.40.50.720">
    <property type="entry name" value="NAD(P)-binding Rossmann-like Domain"/>
    <property type="match status" value="1"/>
</dbReference>
<dbReference type="AlphaFoldDB" id="A0A7W4LRU3"/>
<dbReference type="InterPro" id="IPR036291">
    <property type="entry name" value="NAD(P)-bd_dom_sf"/>
</dbReference>
<evidence type="ECO:0000313" key="3">
    <source>
        <dbReference type="EMBL" id="QOY28645.1"/>
    </source>
</evidence>
<dbReference type="PANTHER" id="PTHR43318:SF2">
    <property type="entry name" value="UDP-N-ACETYLGLUCOSAMINE 4,6-DEHYDRATASE (INVERTING)"/>
    <property type="match status" value="1"/>
</dbReference>
<reference evidence="4" key="1">
    <citation type="submission" date="2020-10" db="EMBL/GenBank/DDBJ databases">
        <title>Complete genome sequence of Bacillus velezensis NST6.</title>
        <authorList>
            <person name="Choi J."/>
        </authorList>
    </citation>
    <scope>NUCLEOTIDE SEQUENCE [LARGE SCALE GENOMIC DNA]</scope>
    <source>
        <strain evidence="4">NST6</strain>
    </source>
</reference>
<dbReference type="EMBL" id="CP063687">
    <property type="protein sequence ID" value="QOY28645.1"/>
    <property type="molecule type" value="Genomic_DNA"/>
</dbReference>
<dbReference type="EC" id="4.2.1.115" evidence="3"/>
<gene>
    <name evidence="3" type="primary">pseB</name>
    <name evidence="3" type="ORF">BACVE_003686</name>
</gene>
<feature type="domain" description="Polysaccharide biosynthesis protein CapD-like" evidence="2">
    <location>
        <begin position="18"/>
        <end position="297"/>
    </location>
</feature>
<sequence length="353" mass="39648">MPKQQAVELQPFFHDKTVLVTGGTGSIGSQIVKRLLLLTPKEVIVFSKDDSKQYVMKQKYADEQRLSFVLGDVRDYRRVNQVMKGVDIVFHTAALKQVPTCEDNPFEAIQTNLIGGQNVAEAALLQEVTHVINISTDKAVSPVNTMGATKLLSEKLFHQANHHVQNRGTVFCSVRFGNVLGSRGSVIPILFEQLMAGGPLTITDKNMTRFFMSIDDAATLTLQSAAITKGGETFIFKMESLRLEELLHGFEEYAFRHGLPRPAAVEVGKRPGEKLHEELTSPHETESLYEWGNLYAILPEPAKHPEFRKVNLPRYQSDQAPLITKDTIVKIIERLHEEKKHRKKACLIGRPHC</sequence>
<keyword evidence="3" id="KW-0456">Lyase</keyword>
<dbReference type="PANTHER" id="PTHR43318">
    <property type="entry name" value="UDP-N-ACETYLGLUCOSAMINE 4,6-DEHYDRATASE"/>
    <property type="match status" value="1"/>
</dbReference>
<evidence type="ECO:0000313" key="4">
    <source>
        <dbReference type="Proteomes" id="UP000587477"/>
    </source>
</evidence>
<evidence type="ECO:0000259" key="2">
    <source>
        <dbReference type="Pfam" id="PF02719"/>
    </source>
</evidence>